<feature type="transmembrane region" description="Helical" evidence="1">
    <location>
        <begin position="6"/>
        <end position="29"/>
    </location>
</feature>
<sequence>MPQMAPIMWSYLFIVFNMTTLILSTKIFFQMNLNLTRDVTSTLNSMKKTWKL</sequence>
<dbReference type="EMBL" id="MG010370">
    <property type="protein sequence ID" value="AUO29125.1"/>
    <property type="molecule type" value="Genomic_DNA"/>
</dbReference>
<gene>
    <name evidence="2" type="primary">ATP8</name>
</gene>
<keyword evidence="2" id="KW-0496">Mitochondrion</keyword>
<reference evidence="2" key="1">
    <citation type="journal article" date="2017" name="Mitochondrial DNA Part B Resour">
        <title>The complete mitochondrial genomes of two talitrid amphipods, Platorchestia japonica and P. parapacifica (Crustacea, Amphipoda).</title>
        <authorList>
            <person name="Yang H.-M."/>
            <person name="Song J.-H."/>
            <person name="Kim M.-S."/>
            <person name="Min G.-S."/>
        </authorList>
    </citation>
    <scope>NUCLEOTIDE SEQUENCE</scope>
    <source>
        <strain evidence="2">A</strain>
    </source>
</reference>
<protein>
    <submittedName>
        <fullName evidence="2">ATP synthase F0 subunit 8</fullName>
    </submittedName>
</protein>
<dbReference type="AlphaFoldDB" id="A0A343S9Z2"/>
<evidence type="ECO:0000256" key="1">
    <source>
        <dbReference type="SAM" id="Phobius"/>
    </source>
</evidence>
<accession>A0A343S9Z2</accession>
<keyword evidence="1" id="KW-0812">Transmembrane</keyword>
<keyword evidence="1" id="KW-0472">Membrane</keyword>
<proteinExistence type="predicted"/>
<evidence type="ECO:0000313" key="2">
    <source>
        <dbReference type="EMBL" id="AUO29125.1"/>
    </source>
</evidence>
<geneLocation type="mitochondrion" evidence="2"/>
<organism evidence="2">
    <name type="scientific">Platorchestia japonica</name>
    <dbReference type="NCBI Taxonomy" id="462861"/>
    <lineage>
        <taxon>Eukaryota</taxon>
        <taxon>Metazoa</taxon>
        <taxon>Ecdysozoa</taxon>
        <taxon>Arthropoda</taxon>
        <taxon>Crustacea</taxon>
        <taxon>Multicrustacea</taxon>
        <taxon>Malacostraca</taxon>
        <taxon>Eumalacostraca</taxon>
        <taxon>Peracarida</taxon>
        <taxon>Amphipoda</taxon>
        <taxon>Senticaudata</taxon>
        <taxon>Talitrida</taxon>
        <taxon>Talitroidea</taxon>
        <taxon>Talitridae</taxon>
        <taxon>Platorchestia</taxon>
    </lineage>
</organism>
<keyword evidence="1" id="KW-1133">Transmembrane helix</keyword>
<name>A0A343S9Z2_9CRUS</name>